<keyword evidence="2" id="KW-1185">Reference proteome</keyword>
<gene>
    <name evidence="1" type="ORF">EYF80_027636</name>
</gene>
<organism evidence="1 2">
    <name type="scientific">Liparis tanakae</name>
    <name type="common">Tanaka's snailfish</name>
    <dbReference type="NCBI Taxonomy" id="230148"/>
    <lineage>
        <taxon>Eukaryota</taxon>
        <taxon>Metazoa</taxon>
        <taxon>Chordata</taxon>
        <taxon>Craniata</taxon>
        <taxon>Vertebrata</taxon>
        <taxon>Euteleostomi</taxon>
        <taxon>Actinopterygii</taxon>
        <taxon>Neopterygii</taxon>
        <taxon>Teleostei</taxon>
        <taxon>Neoteleostei</taxon>
        <taxon>Acanthomorphata</taxon>
        <taxon>Eupercaria</taxon>
        <taxon>Perciformes</taxon>
        <taxon>Cottioidei</taxon>
        <taxon>Cottales</taxon>
        <taxon>Liparidae</taxon>
        <taxon>Liparis</taxon>
    </lineage>
</organism>
<evidence type="ECO:0000313" key="1">
    <source>
        <dbReference type="EMBL" id="TNN62146.1"/>
    </source>
</evidence>
<accession>A0A4Z2H8P3</accession>
<protein>
    <submittedName>
        <fullName evidence="1">Uncharacterized protein</fullName>
    </submittedName>
</protein>
<dbReference type="Proteomes" id="UP000314294">
    <property type="component" value="Unassembled WGS sequence"/>
</dbReference>
<proteinExistence type="predicted"/>
<dbReference type="EMBL" id="SRLO01000300">
    <property type="protein sequence ID" value="TNN62146.1"/>
    <property type="molecule type" value="Genomic_DNA"/>
</dbReference>
<dbReference type="AlphaFoldDB" id="A0A4Z2H8P3"/>
<sequence>MSAHTDVINSWTTVQSAAAASVHRGHQEAKVRKTVWTALRLAHSGRLSVGNQLGSEEGVCEAKSQLGLIGICKQ</sequence>
<reference evidence="1 2" key="1">
    <citation type="submission" date="2019-03" db="EMBL/GenBank/DDBJ databases">
        <title>First draft genome of Liparis tanakae, snailfish: a comprehensive survey of snailfish specific genes.</title>
        <authorList>
            <person name="Kim W."/>
            <person name="Song I."/>
            <person name="Jeong J.-H."/>
            <person name="Kim D."/>
            <person name="Kim S."/>
            <person name="Ryu S."/>
            <person name="Song J.Y."/>
            <person name="Lee S.K."/>
        </authorList>
    </citation>
    <scope>NUCLEOTIDE SEQUENCE [LARGE SCALE GENOMIC DNA]</scope>
    <source>
        <tissue evidence="1">Muscle</tissue>
    </source>
</reference>
<name>A0A4Z2H8P3_9TELE</name>
<comment type="caution">
    <text evidence="1">The sequence shown here is derived from an EMBL/GenBank/DDBJ whole genome shotgun (WGS) entry which is preliminary data.</text>
</comment>
<evidence type="ECO:0000313" key="2">
    <source>
        <dbReference type="Proteomes" id="UP000314294"/>
    </source>
</evidence>